<evidence type="ECO:0000256" key="3">
    <source>
        <dbReference type="ARBA" id="ARBA00022714"/>
    </source>
</evidence>
<protein>
    <submittedName>
        <fullName evidence="10">2Fe-2S iron-sulfur cluster-binding protein</fullName>
    </submittedName>
</protein>
<evidence type="ECO:0000313" key="11">
    <source>
        <dbReference type="Proteomes" id="UP001597474"/>
    </source>
</evidence>
<keyword evidence="6" id="KW-0408">Iron</keyword>
<keyword evidence="2" id="KW-0813">Transport</keyword>
<evidence type="ECO:0000256" key="6">
    <source>
        <dbReference type="ARBA" id="ARBA00023004"/>
    </source>
</evidence>
<sequence>MRRHRVTFRNRGLSFEVGEDEAIIDVVEAAGHVLPIGCRYGGCITCAAKMISGSVRQPKGTALNKRQAGEGYVLLCVARPREDCVFDVGVESHDRLYVNPFASAAAAAQMTRAREREG</sequence>
<comment type="similarity">
    <text evidence="1">Belongs to the 2Fe2S plant-type ferredoxin family.</text>
</comment>
<dbReference type="CDD" id="cd00207">
    <property type="entry name" value="fer2"/>
    <property type="match status" value="1"/>
</dbReference>
<dbReference type="SUPFAM" id="SSF54292">
    <property type="entry name" value="2Fe-2S ferredoxin-like"/>
    <property type="match status" value="1"/>
</dbReference>
<keyword evidence="5" id="KW-0249">Electron transport</keyword>
<keyword evidence="3" id="KW-0001">2Fe-2S</keyword>
<keyword evidence="4" id="KW-0479">Metal-binding</keyword>
<comment type="cofactor">
    <cofactor evidence="8">
        <name>[2Fe-2S] cluster</name>
        <dbReference type="ChEBI" id="CHEBI:190135"/>
    </cofactor>
</comment>
<evidence type="ECO:0000256" key="5">
    <source>
        <dbReference type="ARBA" id="ARBA00022982"/>
    </source>
</evidence>
<dbReference type="RefSeq" id="WP_386374372.1">
    <property type="nucleotide sequence ID" value="NZ_JBHUMP010000008.1"/>
</dbReference>
<accession>A0ABW5U2Q3</accession>
<dbReference type="Proteomes" id="UP001597474">
    <property type="component" value="Unassembled WGS sequence"/>
</dbReference>
<evidence type="ECO:0000256" key="4">
    <source>
        <dbReference type="ARBA" id="ARBA00022723"/>
    </source>
</evidence>
<name>A0ABW5U2Q3_9RHOB</name>
<evidence type="ECO:0000256" key="2">
    <source>
        <dbReference type="ARBA" id="ARBA00022448"/>
    </source>
</evidence>
<gene>
    <name evidence="10" type="ORF">ACFSUD_11095</name>
</gene>
<reference evidence="11" key="1">
    <citation type="journal article" date="2019" name="Int. J. Syst. Evol. Microbiol.">
        <title>The Global Catalogue of Microorganisms (GCM) 10K type strain sequencing project: providing services to taxonomists for standard genome sequencing and annotation.</title>
        <authorList>
            <consortium name="The Broad Institute Genomics Platform"/>
            <consortium name="The Broad Institute Genome Sequencing Center for Infectious Disease"/>
            <person name="Wu L."/>
            <person name="Ma J."/>
        </authorList>
    </citation>
    <scope>NUCLEOTIDE SEQUENCE [LARGE SCALE GENOMIC DNA]</scope>
    <source>
        <strain evidence="11">TISTR 2562</strain>
    </source>
</reference>
<evidence type="ECO:0000256" key="1">
    <source>
        <dbReference type="ARBA" id="ARBA00007874"/>
    </source>
</evidence>
<dbReference type="PANTHER" id="PTHR43112:SF3">
    <property type="entry name" value="FERREDOXIN-2, CHLOROPLASTIC"/>
    <property type="match status" value="1"/>
</dbReference>
<dbReference type="InterPro" id="IPR036010">
    <property type="entry name" value="2Fe-2S_ferredoxin-like_sf"/>
</dbReference>
<keyword evidence="11" id="KW-1185">Reference proteome</keyword>
<dbReference type="PANTHER" id="PTHR43112">
    <property type="entry name" value="FERREDOXIN"/>
    <property type="match status" value="1"/>
</dbReference>
<evidence type="ECO:0000259" key="9">
    <source>
        <dbReference type="PROSITE" id="PS51085"/>
    </source>
</evidence>
<organism evidence="10 11">
    <name type="scientific">Sulfitobacter aestuarii</name>
    <dbReference type="NCBI Taxonomy" id="2161676"/>
    <lineage>
        <taxon>Bacteria</taxon>
        <taxon>Pseudomonadati</taxon>
        <taxon>Pseudomonadota</taxon>
        <taxon>Alphaproteobacteria</taxon>
        <taxon>Rhodobacterales</taxon>
        <taxon>Roseobacteraceae</taxon>
        <taxon>Sulfitobacter</taxon>
    </lineage>
</organism>
<dbReference type="Pfam" id="PF00111">
    <property type="entry name" value="Fer2"/>
    <property type="match status" value="1"/>
</dbReference>
<dbReference type="InterPro" id="IPR012675">
    <property type="entry name" value="Beta-grasp_dom_sf"/>
</dbReference>
<dbReference type="InterPro" id="IPR001041">
    <property type="entry name" value="2Fe-2S_ferredoxin-type"/>
</dbReference>
<comment type="caution">
    <text evidence="10">The sequence shown here is derived from an EMBL/GenBank/DDBJ whole genome shotgun (WGS) entry which is preliminary data.</text>
</comment>
<evidence type="ECO:0000256" key="7">
    <source>
        <dbReference type="ARBA" id="ARBA00023014"/>
    </source>
</evidence>
<evidence type="ECO:0000313" key="10">
    <source>
        <dbReference type="EMBL" id="MFD2740119.1"/>
    </source>
</evidence>
<dbReference type="PROSITE" id="PS51085">
    <property type="entry name" value="2FE2S_FER_2"/>
    <property type="match status" value="1"/>
</dbReference>
<proteinExistence type="inferred from homology"/>
<feature type="domain" description="2Fe-2S ferredoxin-type" evidence="9">
    <location>
        <begin position="4"/>
        <end position="96"/>
    </location>
</feature>
<dbReference type="Gene3D" id="3.10.20.30">
    <property type="match status" value="1"/>
</dbReference>
<keyword evidence="7" id="KW-0411">Iron-sulfur</keyword>
<evidence type="ECO:0000256" key="8">
    <source>
        <dbReference type="ARBA" id="ARBA00034078"/>
    </source>
</evidence>
<dbReference type="EMBL" id="JBHUMP010000008">
    <property type="protein sequence ID" value="MFD2740119.1"/>
    <property type="molecule type" value="Genomic_DNA"/>
</dbReference>